<evidence type="ECO:0000313" key="12">
    <source>
        <dbReference type="Proteomes" id="UP000192140"/>
    </source>
</evidence>
<feature type="domain" description="ABC transporter" evidence="10">
    <location>
        <begin position="24"/>
        <end position="254"/>
    </location>
</feature>
<keyword evidence="6" id="KW-0547">Nucleotide-binding</keyword>
<dbReference type="Gene3D" id="3.40.50.300">
    <property type="entry name" value="P-loop containing nucleotide triphosphate hydrolases"/>
    <property type="match status" value="1"/>
</dbReference>
<feature type="region of interest" description="Disordered" evidence="9">
    <location>
        <begin position="1"/>
        <end position="20"/>
    </location>
</feature>
<keyword evidence="5" id="KW-0997">Cell inner membrane</keyword>
<evidence type="ECO:0000313" key="11">
    <source>
        <dbReference type="EMBL" id="CVI62668.1"/>
    </source>
</evidence>
<dbReference type="InterPro" id="IPR015855">
    <property type="entry name" value="ABC_transpr_MalK-like"/>
</dbReference>
<dbReference type="Proteomes" id="UP000192140">
    <property type="component" value="Unassembled WGS sequence"/>
</dbReference>
<comment type="subcellular location">
    <subcellularLocation>
        <location evidence="1">Cell inner membrane</location>
        <topology evidence="1">Peripheral membrane protein</topology>
    </subcellularLocation>
</comment>
<keyword evidence="12" id="KW-1185">Reference proteome</keyword>
<accession>A0A1S7U8F9</accession>
<evidence type="ECO:0000256" key="8">
    <source>
        <dbReference type="ARBA" id="ARBA00023136"/>
    </source>
</evidence>
<dbReference type="GO" id="GO:0055052">
    <property type="term" value="C:ATP-binding cassette (ABC) transporter complex, substrate-binding subunit-containing"/>
    <property type="evidence" value="ECO:0007669"/>
    <property type="project" value="TreeGrafter"/>
</dbReference>
<dbReference type="Gene3D" id="2.40.50.140">
    <property type="entry name" value="Nucleic acid-binding proteins"/>
    <property type="match status" value="1"/>
</dbReference>
<dbReference type="EMBL" id="FCNP01000048">
    <property type="protein sequence ID" value="CVI62668.1"/>
    <property type="molecule type" value="Genomic_DNA"/>
</dbReference>
<evidence type="ECO:0000256" key="7">
    <source>
        <dbReference type="ARBA" id="ARBA00022840"/>
    </source>
</evidence>
<dbReference type="FunFam" id="3.40.50.300:FF:000042">
    <property type="entry name" value="Maltose/maltodextrin ABC transporter, ATP-binding protein"/>
    <property type="match status" value="1"/>
</dbReference>
<dbReference type="SUPFAM" id="SSF52540">
    <property type="entry name" value="P-loop containing nucleoside triphosphate hydrolases"/>
    <property type="match status" value="1"/>
</dbReference>
<keyword evidence="11" id="KW-0378">Hydrolase</keyword>
<dbReference type="GO" id="GO:1990060">
    <property type="term" value="C:maltose transport complex"/>
    <property type="evidence" value="ECO:0007669"/>
    <property type="project" value="TreeGrafter"/>
</dbReference>
<evidence type="ECO:0000256" key="1">
    <source>
        <dbReference type="ARBA" id="ARBA00004417"/>
    </source>
</evidence>
<keyword evidence="7 11" id="KW-0067">ATP-binding</keyword>
<dbReference type="GO" id="GO:0005524">
    <property type="term" value="F:ATP binding"/>
    <property type="evidence" value="ECO:0007669"/>
    <property type="project" value="UniProtKB-KW"/>
</dbReference>
<dbReference type="Gene3D" id="2.40.50.100">
    <property type="match status" value="1"/>
</dbReference>
<dbReference type="PROSITE" id="PS50893">
    <property type="entry name" value="ABC_TRANSPORTER_2"/>
    <property type="match status" value="1"/>
</dbReference>
<evidence type="ECO:0000256" key="6">
    <source>
        <dbReference type="ARBA" id="ARBA00022741"/>
    </source>
</evidence>
<dbReference type="InterPro" id="IPR003439">
    <property type="entry name" value="ABC_transporter-like_ATP-bd"/>
</dbReference>
<dbReference type="InterPro" id="IPR027417">
    <property type="entry name" value="P-loop_NTPase"/>
</dbReference>
<keyword evidence="4" id="KW-1003">Cell membrane</keyword>
<dbReference type="EC" id="3.6.3.19" evidence="11"/>
<dbReference type="PANTHER" id="PTHR43875">
    <property type="entry name" value="MALTODEXTRIN IMPORT ATP-BINDING PROTEIN MSMX"/>
    <property type="match status" value="1"/>
</dbReference>
<dbReference type="InterPro" id="IPR003593">
    <property type="entry name" value="AAA+_ATPase"/>
</dbReference>
<evidence type="ECO:0000256" key="9">
    <source>
        <dbReference type="SAM" id="MobiDB-lite"/>
    </source>
</evidence>
<dbReference type="SUPFAM" id="SSF50331">
    <property type="entry name" value="MOP-like"/>
    <property type="match status" value="1"/>
</dbReference>
<dbReference type="SMART" id="SM00382">
    <property type="entry name" value="AAA"/>
    <property type="match status" value="1"/>
</dbReference>
<comment type="similarity">
    <text evidence="2">Belongs to the ABC transporter superfamily.</text>
</comment>
<dbReference type="NCBIfam" id="NF008653">
    <property type="entry name" value="PRK11650.1"/>
    <property type="match status" value="1"/>
</dbReference>
<reference evidence="11" key="1">
    <citation type="submission" date="2016-01" db="EMBL/GenBank/DDBJ databases">
        <authorList>
            <person name="Regsiter A."/>
            <person name="william w."/>
        </authorList>
    </citation>
    <scope>NUCLEOTIDE SEQUENCE</scope>
    <source>
        <strain evidence="11">NCPPB 1641</strain>
    </source>
</reference>
<name>A0A1S7U8F9_9HYPH</name>
<evidence type="ECO:0000256" key="2">
    <source>
        <dbReference type="ARBA" id="ARBA00005417"/>
    </source>
</evidence>
<evidence type="ECO:0000256" key="3">
    <source>
        <dbReference type="ARBA" id="ARBA00022448"/>
    </source>
</evidence>
<dbReference type="CDD" id="cd03301">
    <property type="entry name" value="ABC_MalK_N"/>
    <property type="match status" value="1"/>
</dbReference>
<dbReference type="InterPro" id="IPR047641">
    <property type="entry name" value="ABC_transpr_MalK/UgpC-like"/>
</dbReference>
<gene>
    <name evidence="11" type="primary">malK</name>
    <name evidence="11" type="ORF">AGR7A_pAt10041</name>
</gene>
<dbReference type="AlphaFoldDB" id="A0A1S7U8F9"/>
<dbReference type="InterPro" id="IPR040582">
    <property type="entry name" value="OB_MalK-like"/>
</dbReference>
<dbReference type="PANTHER" id="PTHR43875:SF3">
    <property type="entry name" value="MALTOSE_MALTODEXTRIN IMPORT ATP-BINDING PROTEIN MALK"/>
    <property type="match status" value="1"/>
</dbReference>
<evidence type="ECO:0000256" key="5">
    <source>
        <dbReference type="ARBA" id="ARBA00022519"/>
    </source>
</evidence>
<proteinExistence type="inferred from homology"/>
<dbReference type="InterPro" id="IPR017871">
    <property type="entry name" value="ABC_transporter-like_CS"/>
</dbReference>
<evidence type="ECO:0000256" key="4">
    <source>
        <dbReference type="ARBA" id="ARBA00022475"/>
    </source>
</evidence>
<dbReference type="InterPro" id="IPR012340">
    <property type="entry name" value="NA-bd_OB-fold"/>
</dbReference>
<dbReference type="InterPro" id="IPR008995">
    <property type="entry name" value="Mo/tungstate-bd_C_term_dom"/>
</dbReference>
<comment type="caution">
    <text evidence="11">The sequence shown here is derived from an EMBL/GenBank/DDBJ whole genome shotgun (WGS) entry which is preliminary data.</text>
</comment>
<keyword evidence="8" id="KW-0472">Membrane</keyword>
<dbReference type="PROSITE" id="PS00211">
    <property type="entry name" value="ABC_TRANSPORTER_1"/>
    <property type="match status" value="1"/>
</dbReference>
<dbReference type="GO" id="GO:0015423">
    <property type="term" value="F:ABC-type maltose transporter activity"/>
    <property type="evidence" value="ECO:0007669"/>
    <property type="project" value="TreeGrafter"/>
</dbReference>
<keyword evidence="3" id="KW-0813">Transport</keyword>
<dbReference type="Pfam" id="PF17912">
    <property type="entry name" value="OB_MalK"/>
    <property type="match status" value="1"/>
</dbReference>
<protein>
    <submittedName>
        <fullName evidence="11">Maltose/maltodextrin import ATP-binding protein MalK</fullName>
        <ecNumber evidence="11">3.6.3.19</ecNumber>
    </submittedName>
</protein>
<dbReference type="GO" id="GO:0016887">
    <property type="term" value="F:ATP hydrolysis activity"/>
    <property type="evidence" value="ECO:0007669"/>
    <property type="project" value="InterPro"/>
</dbReference>
<sequence>MIASARRTNPLSPSSKDTTDMSSVEILNVQKHYTSFHALKNINLTIEKGEFIVMVGPSGCGKSTLLKTIAGLETISSGKLVINGRDVTKEEPGDRGIAMVFQSYALYPHMTVAENMGFGLRMAKRPKAEIDAAVKRAAGILRITEQLDKLPKQLSGGQRQRVAIGRAITRSPEVFLFDEPLSNLDAALRTQMRVELSTLHAELGSTMIYVTHDQVEAMTMASRIVVLNKGEIEQVGSPLELYANPKNHFVAGFLGAPRMNFFEGKVIRAEQGVAAVSFAGLEELRIPLTGDASVKTGDTVTLGVRPERLQTQSAEASLVGFDAKVRLVEYLGRETIVHADASPLMAVGSDTGTHNVTIQLGKVVPFAVGSSIRVGFVLDDCYLFGPDGKTLTPPKPVTQK</sequence>
<evidence type="ECO:0000259" key="10">
    <source>
        <dbReference type="PROSITE" id="PS50893"/>
    </source>
</evidence>
<dbReference type="Pfam" id="PF00005">
    <property type="entry name" value="ABC_tran"/>
    <property type="match status" value="1"/>
</dbReference>
<organism evidence="11 12">
    <name type="scientific">Agrobacterium deltaense NCPPB 1641</name>
    <dbReference type="NCBI Taxonomy" id="1183425"/>
    <lineage>
        <taxon>Bacteria</taxon>
        <taxon>Pseudomonadati</taxon>
        <taxon>Pseudomonadota</taxon>
        <taxon>Alphaproteobacteria</taxon>
        <taxon>Hyphomicrobiales</taxon>
        <taxon>Rhizobiaceae</taxon>
        <taxon>Rhizobium/Agrobacterium group</taxon>
        <taxon>Agrobacterium</taxon>
    </lineage>
</organism>